<dbReference type="GO" id="GO:0006633">
    <property type="term" value="P:fatty acid biosynthetic process"/>
    <property type="evidence" value="ECO:0007669"/>
    <property type="project" value="UniProtKB-KW"/>
</dbReference>
<evidence type="ECO:0000256" key="11">
    <source>
        <dbReference type="SAM" id="Phobius"/>
    </source>
</evidence>
<reference evidence="12" key="1">
    <citation type="submission" date="2020-11" db="EMBL/GenBank/DDBJ databases">
        <authorList>
            <person name="Tran Van P."/>
        </authorList>
    </citation>
    <scope>NUCLEOTIDE SEQUENCE</scope>
</reference>
<comment type="subcellular location">
    <subcellularLocation>
        <location evidence="1">Membrane</location>
        <topology evidence="1">Multi-pass membrane protein</topology>
    </subcellularLocation>
</comment>
<keyword evidence="4 11" id="KW-0812">Transmembrane</keyword>
<keyword evidence="2" id="KW-0444">Lipid biosynthesis</keyword>
<evidence type="ECO:0000256" key="3">
    <source>
        <dbReference type="ARBA" id="ARBA00022679"/>
    </source>
</evidence>
<gene>
    <name evidence="12" type="ORF">ONB1V03_LOCUS9539</name>
</gene>
<keyword evidence="8 11" id="KW-0472">Membrane</keyword>
<feature type="transmembrane region" description="Helical" evidence="11">
    <location>
        <begin position="24"/>
        <end position="44"/>
    </location>
</feature>
<evidence type="ECO:0000256" key="1">
    <source>
        <dbReference type="ARBA" id="ARBA00004141"/>
    </source>
</evidence>
<dbReference type="GO" id="GO:0009922">
    <property type="term" value="F:fatty acid elongase activity"/>
    <property type="evidence" value="ECO:0007669"/>
    <property type="project" value="InterPro"/>
</dbReference>
<evidence type="ECO:0000256" key="5">
    <source>
        <dbReference type="ARBA" id="ARBA00022832"/>
    </source>
</evidence>
<evidence type="ECO:0000256" key="8">
    <source>
        <dbReference type="ARBA" id="ARBA00023136"/>
    </source>
</evidence>
<evidence type="ECO:0000313" key="13">
    <source>
        <dbReference type="Proteomes" id="UP000728032"/>
    </source>
</evidence>
<evidence type="ECO:0000256" key="10">
    <source>
        <dbReference type="SAM" id="MobiDB-lite"/>
    </source>
</evidence>
<dbReference type="GO" id="GO:0016020">
    <property type="term" value="C:membrane"/>
    <property type="evidence" value="ECO:0007669"/>
    <property type="project" value="UniProtKB-SubCell"/>
</dbReference>
<dbReference type="InterPro" id="IPR002076">
    <property type="entry name" value="ELO_fam"/>
</dbReference>
<dbReference type="AlphaFoldDB" id="A0A7R9M3G0"/>
<dbReference type="OrthoDB" id="434092at2759"/>
<evidence type="ECO:0000256" key="9">
    <source>
        <dbReference type="ARBA" id="ARBA00023160"/>
    </source>
</evidence>
<accession>A0A7R9M3G0</accession>
<evidence type="ECO:0000256" key="7">
    <source>
        <dbReference type="ARBA" id="ARBA00023098"/>
    </source>
</evidence>
<dbReference type="Proteomes" id="UP000728032">
    <property type="component" value="Unassembled WGS sequence"/>
</dbReference>
<protein>
    <recommendedName>
        <fullName evidence="14">Very-long-chain 3-oxoacyl-CoA synthase</fullName>
    </recommendedName>
</protein>
<name>A0A7R9M3G0_9ACAR</name>
<dbReference type="EMBL" id="OC920847">
    <property type="protein sequence ID" value="CAD7652881.1"/>
    <property type="molecule type" value="Genomic_DNA"/>
</dbReference>
<sequence length="78" mass="9156">MTLWLLFVTKIGPKLMAIRKPFNLRWLMFAYNILMAVTNAYFFGDQTVLRGEDRPPLDLSEHSPPRCLKRTLRYPPST</sequence>
<keyword evidence="6 11" id="KW-1133">Transmembrane helix</keyword>
<evidence type="ECO:0000256" key="2">
    <source>
        <dbReference type="ARBA" id="ARBA00022516"/>
    </source>
</evidence>
<evidence type="ECO:0000313" key="12">
    <source>
        <dbReference type="EMBL" id="CAD7652881.1"/>
    </source>
</evidence>
<proteinExistence type="predicted"/>
<keyword evidence="9" id="KW-0275">Fatty acid biosynthesis</keyword>
<keyword evidence="5" id="KW-0276">Fatty acid metabolism</keyword>
<feature type="region of interest" description="Disordered" evidence="10">
    <location>
        <begin position="54"/>
        <end position="78"/>
    </location>
</feature>
<keyword evidence="3" id="KW-0808">Transferase</keyword>
<dbReference type="Pfam" id="PF01151">
    <property type="entry name" value="ELO"/>
    <property type="match status" value="1"/>
</dbReference>
<evidence type="ECO:0008006" key="14">
    <source>
        <dbReference type="Google" id="ProtNLM"/>
    </source>
</evidence>
<keyword evidence="7" id="KW-0443">Lipid metabolism</keyword>
<evidence type="ECO:0000256" key="6">
    <source>
        <dbReference type="ARBA" id="ARBA00022989"/>
    </source>
</evidence>
<organism evidence="12">
    <name type="scientific">Oppiella nova</name>
    <dbReference type="NCBI Taxonomy" id="334625"/>
    <lineage>
        <taxon>Eukaryota</taxon>
        <taxon>Metazoa</taxon>
        <taxon>Ecdysozoa</taxon>
        <taxon>Arthropoda</taxon>
        <taxon>Chelicerata</taxon>
        <taxon>Arachnida</taxon>
        <taxon>Acari</taxon>
        <taxon>Acariformes</taxon>
        <taxon>Sarcoptiformes</taxon>
        <taxon>Oribatida</taxon>
        <taxon>Brachypylina</taxon>
        <taxon>Oppioidea</taxon>
        <taxon>Oppiidae</taxon>
        <taxon>Oppiella</taxon>
    </lineage>
</organism>
<dbReference type="EMBL" id="CAJPVJ010006022">
    <property type="protein sequence ID" value="CAG2170068.1"/>
    <property type="molecule type" value="Genomic_DNA"/>
</dbReference>
<keyword evidence="13" id="KW-1185">Reference proteome</keyword>
<feature type="compositionally biased region" description="Basic and acidic residues" evidence="10">
    <location>
        <begin position="54"/>
        <end position="64"/>
    </location>
</feature>
<evidence type="ECO:0000256" key="4">
    <source>
        <dbReference type="ARBA" id="ARBA00022692"/>
    </source>
</evidence>